<sequence>MDDSNLFLQWAVSTLQHQHPAPAAVGESRGEAAAAATSFFSLQALCDAAEVVVPVQERTATALPSTGGSARRSAAASSAAYAQLEHVITERKRREKINQRFIELSAVVPTLKKVVQNKSHQFHTMKCFRFDPLVSLSDQMDKATILSDAASYIRELQGKLKAMEPEATGPPPLKGGPLRGCHRAAVARQQEAVPRRAGGGRHLPGAGAGDRGAAVLAEKERDCEDPLQEREGDDREGARRGRGAPPQNHQRQCHAISGWYHDDHHHHCKGMLYVMILDIRDFENEFERAYSGTKIGLIT</sequence>
<dbReference type="PROSITE" id="PS50888">
    <property type="entry name" value="BHLH"/>
    <property type="match status" value="1"/>
</dbReference>
<proteinExistence type="inferred from homology"/>
<evidence type="ECO:0000256" key="3">
    <source>
        <dbReference type="ARBA" id="ARBA00023163"/>
    </source>
</evidence>
<comment type="similarity">
    <text evidence="1">Belongs to the bHLH protein family.</text>
</comment>
<dbReference type="HOGENOM" id="CLU_931821_0_0_1"/>
<reference evidence="6" key="2">
    <citation type="submission" date="2013-04" db="UniProtKB">
        <authorList>
            <consortium name="EnsemblPlants"/>
        </authorList>
    </citation>
    <scope>IDENTIFICATION</scope>
</reference>
<accession>J3LRH4</accession>
<dbReference type="GO" id="GO:0046983">
    <property type="term" value="F:protein dimerization activity"/>
    <property type="evidence" value="ECO:0007669"/>
    <property type="project" value="InterPro"/>
</dbReference>
<dbReference type="Pfam" id="PF00010">
    <property type="entry name" value="HLH"/>
    <property type="match status" value="1"/>
</dbReference>
<evidence type="ECO:0000313" key="6">
    <source>
        <dbReference type="EnsemblPlants" id="OB03G36500.1"/>
    </source>
</evidence>
<dbReference type="Gene3D" id="4.10.280.10">
    <property type="entry name" value="Helix-loop-helix DNA-binding domain"/>
    <property type="match status" value="1"/>
</dbReference>
<keyword evidence="3" id="KW-0804">Transcription</keyword>
<dbReference type="STRING" id="4533.J3LRH4"/>
<reference evidence="6" key="1">
    <citation type="journal article" date="2013" name="Nat. Commun.">
        <title>Whole-genome sequencing of Oryza brachyantha reveals mechanisms underlying Oryza genome evolution.</title>
        <authorList>
            <person name="Chen J."/>
            <person name="Huang Q."/>
            <person name="Gao D."/>
            <person name="Wang J."/>
            <person name="Lang Y."/>
            <person name="Liu T."/>
            <person name="Li B."/>
            <person name="Bai Z."/>
            <person name="Luis Goicoechea J."/>
            <person name="Liang C."/>
            <person name="Chen C."/>
            <person name="Zhang W."/>
            <person name="Sun S."/>
            <person name="Liao Y."/>
            <person name="Zhang X."/>
            <person name="Yang L."/>
            <person name="Song C."/>
            <person name="Wang M."/>
            <person name="Shi J."/>
            <person name="Liu G."/>
            <person name="Liu J."/>
            <person name="Zhou H."/>
            <person name="Zhou W."/>
            <person name="Yu Q."/>
            <person name="An N."/>
            <person name="Chen Y."/>
            <person name="Cai Q."/>
            <person name="Wang B."/>
            <person name="Liu B."/>
            <person name="Min J."/>
            <person name="Huang Y."/>
            <person name="Wu H."/>
            <person name="Li Z."/>
            <person name="Zhang Y."/>
            <person name="Yin Y."/>
            <person name="Song W."/>
            <person name="Jiang J."/>
            <person name="Jackson S.A."/>
            <person name="Wing R.A."/>
            <person name="Wang J."/>
            <person name="Chen M."/>
        </authorList>
    </citation>
    <scope>NUCLEOTIDE SEQUENCE [LARGE SCALE GENOMIC DNA]</scope>
    <source>
        <strain evidence="6">cv. IRGC 101232</strain>
    </source>
</reference>
<evidence type="ECO:0000259" key="5">
    <source>
        <dbReference type="PROSITE" id="PS50888"/>
    </source>
</evidence>
<protein>
    <recommendedName>
        <fullName evidence="5">BHLH domain-containing protein</fullName>
    </recommendedName>
</protein>
<dbReference type="AlphaFoldDB" id="J3LRH4"/>
<dbReference type="SUPFAM" id="SSF47459">
    <property type="entry name" value="HLH, helix-loop-helix DNA-binding domain"/>
    <property type="match status" value="1"/>
</dbReference>
<dbReference type="PANTHER" id="PTHR45959:SF2">
    <property type="entry name" value="BHLH TRANSCRIPTION FACTOR"/>
    <property type="match status" value="1"/>
</dbReference>
<dbReference type="InterPro" id="IPR052610">
    <property type="entry name" value="bHLH_transcription_regulator"/>
</dbReference>
<feature type="region of interest" description="Disordered" evidence="4">
    <location>
        <begin position="162"/>
        <end position="250"/>
    </location>
</feature>
<evidence type="ECO:0000256" key="4">
    <source>
        <dbReference type="SAM" id="MobiDB-lite"/>
    </source>
</evidence>
<keyword evidence="2" id="KW-0805">Transcription regulation</keyword>
<evidence type="ECO:0000256" key="1">
    <source>
        <dbReference type="ARBA" id="ARBA00005510"/>
    </source>
</evidence>
<dbReference type="Gramene" id="OB03G36500.1">
    <property type="protein sequence ID" value="OB03G36500.1"/>
    <property type="gene ID" value="OB03G36500"/>
</dbReference>
<feature type="compositionally biased region" description="Basic and acidic residues" evidence="4">
    <location>
        <begin position="217"/>
        <end position="239"/>
    </location>
</feature>
<dbReference type="PANTHER" id="PTHR45959">
    <property type="entry name" value="BHLH TRANSCRIPTION FACTOR"/>
    <property type="match status" value="1"/>
</dbReference>
<feature type="domain" description="BHLH" evidence="5">
    <location>
        <begin position="81"/>
        <end position="156"/>
    </location>
</feature>
<dbReference type="EnsemblPlants" id="OB03G36500.1">
    <property type="protein sequence ID" value="OB03G36500.1"/>
    <property type="gene ID" value="OB03G36500"/>
</dbReference>
<evidence type="ECO:0000256" key="2">
    <source>
        <dbReference type="ARBA" id="ARBA00023015"/>
    </source>
</evidence>
<name>J3LRH4_ORYBR</name>
<evidence type="ECO:0000313" key="7">
    <source>
        <dbReference type="Proteomes" id="UP000006038"/>
    </source>
</evidence>
<organism evidence="6">
    <name type="scientific">Oryza brachyantha</name>
    <name type="common">malo sina</name>
    <dbReference type="NCBI Taxonomy" id="4533"/>
    <lineage>
        <taxon>Eukaryota</taxon>
        <taxon>Viridiplantae</taxon>
        <taxon>Streptophyta</taxon>
        <taxon>Embryophyta</taxon>
        <taxon>Tracheophyta</taxon>
        <taxon>Spermatophyta</taxon>
        <taxon>Magnoliopsida</taxon>
        <taxon>Liliopsida</taxon>
        <taxon>Poales</taxon>
        <taxon>Poaceae</taxon>
        <taxon>BOP clade</taxon>
        <taxon>Oryzoideae</taxon>
        <taxon>Oryzeae</taxon>
        <taxon>Oryzinae</taxon>
        <taxon>Oryza</taxon>
    </lineage>
</organism>
<feature type="compositionally biased region" description="Gly residues" evidence="4">
    <location>
        <begin position="200"/>
        <end position="210"/>
    </location>
</feature>
<dbReference type="InterPro" id="IPR036638">
    <property type="entry name" value="HLH_DNA-bd_sf"/>
</dbReference>
<keyword evidence="7" id="KW-1185">Reference proteome</keyword>
<dbReference type="SMART" id="SM00353">
    <property type="entry name" value="HLH"/>
    <property type="match status" value="1"/>
</dbReference>
<dbReference type="InterPro" id="IPR011598">
    <property type="entry name" value="bHLH_dom"/>
</dbReference>
<dbReference type="Proteomes" id="UP000006038">
    <property type="component" value="Chromosome 3"/>
</dbReference>